<evidence type="ECO:0000313" key="4">
    <source>
        <dbReference type="Proteomes" id="UP001362999"/>
    </source>
</evidence>
<organism evidence="3 4">
    <name type="scientific">Favolaschia claudopus</name>
    <dbReference type="NCBI Taxonomy" id="2862362"/>
    <lineage>
        <taxon>Eukaryota</taxon>
        <taxon>Fungi</taxon>
        <taxon>Dikarya</taxon>
        <taxon>Basidiomycota</taxon>
        <taxon>Agaricomycotina</taxon>
        <taxon>Agaricomycetes</taxon>
        <taxon>Agaricomycetidae</taxon>
        <taxon>Agaricales</taxon>
        <taxon>Marasmiineae</taxon>
        <taxon>Mycenaceae</taxon>
        <taxon>Favolaschia</taxon>
    </lineage>
</organism>
<dbReference type="AlphaFoldDB" id="A0AAW0CGL5"/>
<reference evidence="3 4" key="1">
    <citation type="journal article" date="2024" name="J Genomics">
        <title>Draft genome sequencing and assembly of Favolaschia claudopus CIRM-BRFM 2984 isolated from oak limbs.</title>
        <authorList>
            <person name="Navarro D."/>
            <person name="Drula E."/>
            <person name="Chaduli D."/>
            <person name="Cazenave R."/>
            <person name="Ahrendt S."/>
            <person name="Wang J."/>
            <person name="Lipzen A."/>
            <person name="Daum C."/>
            <person name="Barry K."/>
            <person name="Grigoriev I.V."/>
            <person name="Favel A."/>
            <person name="Rosso M.N."/>
            <person name="Martin F."/>
        </authorList>
    </citation>
    <scope>NUCLEOTIDE SEQUENCE [LARGE SCALE GENOMIC DNA]</scope>
    <source>
        <strain evidence="3 4">CIRM-BRFM 2984</strain>
    </source>
</reference>
<evidence type="ECO:0000256" key="1">
    <source>
        <dbReference type="SAM" id="MobiDB-lite"/>
    </source>
</evidence>
<dbReference type="Gene3D" id="1.20.58.80">
    <property type="entry name" value="Phosphotransferase system, lactose/cellobiose-type IIA subunit"/>
    <property type="match status" value="1"/>
</dbReference>
<dbReference type="Gene3D" id="1.10.510.10">
    <property type="entry name" value="Transferase(Phosphotransferase) domain 1"/>
    <property type="match status" value="1"/>
</dbReference>
<dbReference type="PROSITE" id="PS50011">
    <property type="entry name" value="PROTEIN_KINASE_DOM"/>
    <property type="match status" value="1"/>
</dbReference>
<evidence type="ECO:0000313" key="3">
    <source>
        <dbReference type="EMBL" id="KAK7038627.1"/>
    </source>
</evidence>
<feature type="compositionally biased region" description="Basic and acidic residues" evidence="1">
    <location>
        <begin position="159"/>
        <end position="169"/>
    </location>
</feature>
<dbReference type="GO" id="GO:0005524">
    <property type="term" value="F:ATP binding"/>
    <property type="evidence" value="ECO:0007669"/>
    <property type="project" value="InterPro"/>
</dbReference>
<dbReference type="InterPro" id="IPR001245">
    <property type="entry name" value="Ser-Thr/Tyr_kinase_cat_dom"/>
</dbReference>
<feature type="compositionally biased region" description="Polar residues" evidence="1">
    <location>
        <begin position="217"/>
        <end position="226"/>
    </location>
</feature>
<dbReference type="PROSITE" id="PS00108">
    <property type="entry name" value="PROTEIN_KINASE_ST"/>
    <property type="match status" value="1"/>
</dbReference>
<gene>
    <name evidence="3" type="ORF">R3P38DRAFT_548661</name>
</gene>
<dbReference type="InterPro" id="IPR051681">
    <property type="entry name" value="Ser/Thr_Kinases-Pseudokinases"/>
</dbReference>
<dbReference type="EMBL" id="JAWWNJ010000017">
    <property type="protein sequence ID" value="KAK7038627.1"/>
    <property type="molecule type" value="Genomic_DNA"/>
</dbReference>
<dbReference type="SMART" id="SM00220">
    <property type="entry name" value="S_TKc"/>
    <property type="match status" value="1"/>
</dbReference>
<evidence type="ECO:0000259" key="2">
    <source>
        <dbReference type="PROSITE" id="PS50011"/>
    </source>
</evidence>
<sequence>MPPRVRASRPYTVPELLELAQIEASKPQPSDLSLRDLVRTAQQDFHDARSLGAPFLDASGAEVIVTTQIGKDLERSFLAFWRAAGLIFDKIPANADYGSEVLSFEEKTSLTENGHDALQEIGRLKPVITKIYERYARGEADPEAVPVYPDTSTRRQRRKDLPEREEEARMAETAREWRDAWDAYSARVTMTATPSSPPHQLLPDVDTIDSSPAAVTRSDSLQTVVASSADPPPIRDRVSRPYSSSAAPKPSSSSPRMLTSGESSPSAHLRNFMSLWEDRGALTSQDSFSEQDTRHEDSEAQMALCLKNILDSRETRHAALRLQGENAQAFLDAVQHILHCGSLPNATSANTARKLMQRISEAQDQLPTSLFINGVHDPDEHPTFGGGFGDVYCAFYDGKRVALKRIRTFTAELRNPKRMKFCREALVWQGLRHPNILPFLGIDRHSFPSSFCMVSPWMKHGTILKFLADRGRTDIHRLTLEIAQGLHYLHSMNIVHGDLKGGNILVTDDGHACLSDFGLATTIQDGDPQITSTAIASGSNHAGSLRWTAPELLVPEQFGCERFLKTRATDVYAFACVCIELETGKVPFAEVTEIQAMFNILRGIRPEQPDTMTDTMYDLVTEAWAEDFRDRPNTRTVIHLLEEE</sequence>
<dbReference type="InterPro" id="IPR011009">
    <property type="entry name" value="Kinase-like_dom_sf"/>
</dbReference>
<dbReference type="PRINTS" id="PR00109">
    <property type="entry name" value="TYRKINASE"/>
</dbReference>
<name>A0AAW0CGL5_9AGAR</name>
<keyword evidence="4" id="KW-1185">Reference proteome</keyword>
<feature type="domain" description="Protein kinase" evidence="2">
    <location>
        <begin position="377"/>
        <end position="644"/>
    </location>
</feature>
<dbReference type="PANTHER" id="PTHR44329">
    <property type="entry name" value="SERINE/THREONINE-PROTEIN KINASE TNNI3K-RELATED"/>
    <property type="match status" value="1"/>
</dbReference>
<protein>
    <submittedName>
        <fullName evidence="3">Kinase-like protein</fullName>
    </submittedName>
</protein>
<feature type="compositionally biased region" description="Low complexity" evidence="1">
    <location>
        <begin position="240"/>
        <end position="256"/>
    </location>
</feature>
<feature type="region of interest" description="Disordered" evidence="1">
    <location>
        <begin position="142"/>
        <end position="169"/>
    </location>
</feature>
<proteinExistence type="predicted"/>
<dbReference type="InterPro" id="IPR000719">
    <property type="entry name" value="Prot_kinase_dom"/>
</dbReference>
<dbReference type="GO" id="GO:0004674">
    <property type="term" value="F:protein serine/threonine kinase activity"/>
    <property type="evidence" value="ECO:0007669"/>
    <property type="project" value="TreeGrafter"/>
</dbReference>
<comment type="caution">
    <text evidence="3">The sequence shown here is derived from an EMBL/GenBank/DDBJ whole genome shotgun (WGS) entry which is preliminary data.</text>
</comment>
<feature type="region of interest" description="Disordered" evidence="1">
    <location>
        <begin position="190"/>
        <end position="266"/>
    </location>
</feature>
<dbReference type="InterPro" id="IPR008271">
    <property type="entry name" value="Ser/Thr_kinase_AS"/>
</dbReference>
<keyword evidence="3" id="KW-0418">Kinase</keyword>
<dbReference type="Pfam" id="PF07714">
    <property type="entry name" value="PK_Tyr_Ser-Thr"/>
    <property type="match status" value="1"/>
</dbReference>
<accession>A0AAW0CGL5</accession>
<dbReference type="Proteomes" id="UP001362999">
    <property type="component" value="Unassembled WGS sequence"/>
</dbReference>
<dbReference type="SUPFAM" id="SSF56112">
    <property type="entry name" value="Protein kinase-like (PK-like)"/>
    <property type="match status" value="1"/>
</dbReference>
<keyword evidence="3" id="KW-0808">Transferase</keyword>